<dbReference type="AlphaFoldDB" id="A0A6M5YUN3"/>
<evidence type="ECO:0000256" key="2">
    <source>
        <dbReference type="ARBA" id="ARBA00022714"/>
    </source>
</evidence>
<evidence type="ECO:0000313" key="9">
    <source>
        <dbReference type="EMBL" id="QJW97807.1"/>
    </source>
</evidence>
<dbReference type="RefSeq" id="WP_227254431.1">
    <property type="nucleotide sequence ID" value="NZ_CP053452.2"/>
</dbReference>
<keyword evidence="2" id="KW-0001">2Fe-2S</keyword>
<dbReference type="InterPro" id="IPR001055">
    <property type="entry name" value="Adrenodoxin-like"/>
</dbReference>
<feature type="compositionally biased region" description="Low complexity" evidence="7">
    <location>
        <begin position="195"/>
        <end position="204"/>
    </location>
</feature>
<evidence type="ECO:0000256" key="6">
    <source>
        <dbReference type="ARBA" id="ARBA00034078"/>
    </source>
</evidence>
<dbReference type="GO" id="GO:0009055">
    <property type="term" value="F:electron transfer activity"/>
    <property type="evidence" value="ECO:0007669"/>
    <property type="project" value="TreeGrafter"/>
</dbReference>
<keyword evidence="10" id="KW-1185">Reference proteome</keyword>
<comment type="similarity">
    <text evidence="1">Belongs to the adrenodoxin/putidaredoxin family.</text>
</comment>
<dbReference type="PANTHER" id="PTHR23426">
    <property type="entry name" value="FERREDOXIN/ADRENODOXIN"/>
    <property type="match status" value="1"/>
</dbReference>
<dbReference type="GO" id="GO:0046872">
    <property type="term" value="F:metal ion binding"/>
    <property type="evidence" value="ECO:0007669"/>
    <property type="project" value="UniProtKB-KW"/>
</dbReference>
<evidence type="ECO:0000256" key="4">
    <source>
        <dbReference type="ARBA" id="ARBA00023004"/>
    </source>
</evidence>
<evidence type="ECO:0000256" key="1">
    <source>
        <dbReference type="ARBA" id="ARBA00010914"/>
    </source>
</evidence>
<dbReference type="PANTHER" id="PTHR23426:SF65">
    <property type="entry name" value="FERREDOXIN-2, MITOCHONDRIAL"/>
    <property type="match status" value="1"/>
</dbReference>
<dbReference type="GO" id="GO:0140647">
    <property type="term" value="P:P450-containing electron transport chain"/>
    <property type="evidence" value="ECO:0007669"/>
    <property type="project" value="InterPro"/>
</dbReference>
<reference evidence="10" key="1">
    <citation type="submission" date="2020-05" db="EMBL/GenBank/DDBJ databases">
        <title>Frigoriglobus tundricola gen. nov., sp. nov., a psychrotolerant cellulolytic planctomycete of the family Gemmataceae with two divergent copies of 16S rRNA gene.</title>
        <authorList>
            <person name="Kulichevskaya I.S."/>
            <person name="Ivanova A.A."/>
            <person name="Naumoff D.G."/>
            <person name="Beletsky A.V."/>
            <person name="Rijpstra W.I.C."/>
            <person name="Sinninghe Damste J.S."/>
            <person name="Mardanov A.V."/>
            <person name="Ravin N.V."/>
            <person name="Dedysh S.N."/>
        </authorList>
    </citation>
    <scope>NUCLEOTIDE SEQUENCE [LARGE SCALE GENOMIC DNA]</scope>
    <source>
        <strain evidence="10">PL17</strain>
    </source>
</reference>
<feature type="compositionally biased region" description="Basic residues" evidence="7">
    <location>
        <begin position="321"/>
        <end position="333"/>
    </location>
</feature>
<evidence type="ECO:0000256" key="5">
    <source>
        <dbReference type="ARBA" id="ARBA00023014"/>
    </source>
</evidence>
<evidence type="ECO:0000259" key="8">
    <source>
        <dbReference type="PROSITE" id="PS51085"/>
    </source>
</evidence>
<dbReference type="CDD" id="cd00207">
    <property type="entry name" value="fer2"/>
    <property type="match status" value="1"/>
</dbReference>
<keyword evidence="3" id="KW-0479">Metal-binding</keyword>
<dbReference type="InterPro" id="IPR036010">
    <property type="entry name" value="2Fe-2S_ferredoxin-like_sf"/>
</dbReference>
<dbReference type="PROSITE" id="PS51085">
    <property type="entry name" value="2FE2S_FER_2"/>
    <property type="match status" value="1"/>
</dbReference>
<name>A0A6M5YUN3_9BACT</name>
<accession>A0A6M5YUN3</accession>
<dbReference type="GO" id="GO:0051537">
    <property type="term" value="F:2 iron, 2 sulfur cluster binding"/>
    <property type="evidence" value="ECO:0007669"/>
    <property type="project" value="UniProtKB-KW"/>
</dbReference>
<proteinExistence type="inferred from homology"/>
<feature type="compositionally biased region" description="Low complexity" evidence="7">
    <location>
        <begin position="236"/>
        <end position="248"/>
    </location>
</feature>
<evidence type="ECO:0000313" key="10">
    <source>
        <dbReference type="Proteomes" id="UP000503447"/>
    </source>
</evidence>
<evidence type="ECO:0000256" key="7">
    <source>
        <dbReference type="SAM" id="MobiDB-lite"/>
    </source>
</evidence>
<feature type="region of interest" description="Disordered" evidence="7">
    <location>
        <begin position="153"/>
        <end position="250"/>
    </location>
</feature>
<evidence type="ECO:0000256" key="3">
    <source>
        <dbReference type="ARBA" id="ARBA00022723"/>
    </source>
</evidence>
<sequence length="348" mass="37044">MLKVTLQPINDAVAVPNGSLLLPPLLGKKLNVAMSCGGNGICATCHVRVREGMDQLSAMDAKERRTLALVAEADPTSRLACQTHVHGDGVVIELPRGMYIEKADDLLSLLGTRAPENILHPIRGHILIPQGKIITRTLLVQSRALDEEVRQMKDGLTGRGGGRAVAAPPETRSFPATGRGVAPRPGPRPGPLKDAAPSGSRAPAPAGPVPGTWHGETRRDPAAARTRCARDRARGRVGPAGHPAARGRAQIERFSIRARLAPGPIDRFVHRLDRGPGDRPGLRVTRDPTGPDPHCPFEPRSGTGDHAGPAAHDGPPGRQVSPRRVRRKGRARGRVPGAPYDPEHSGRH</sequence>
<feature type="compositionally biased region" description="Basic and acidic residues" evidence="7">
    <location>
        <begin position="267"/>
        <end position="286"/>
    </location>
</feature>
<gene>
    <name evidence="9" type="ORF">FTUN_5387</name>
</gene>
<dbReference type="InterPro" id="IPR001041">
    <property type="entry name" value="2Fe-2S_ferredoxin-type"/>
</dbReference>
<dbReference type="Pfam" id="PF00111">
    <property type="entry name" value="Fer2"/>
    <property type="match status" value="1"/>
</dbReference>
<dbReference type="Gene3D" id="3.10.20.30">
    <property type="match status" value="1"/>
</dbReference>
<feature type="domain" description="2Fe-2S ferredoxin-type" evidence="8">
    <location>
        <begin position="2"/>
        <end position="98"/>
    </location>
</feature>
<dbReference type="KEGG" id="ftj:FTUN_5387"/>
<keyword evidence="4" id="KW-0408">Iron</keyword>
<dbReference type="InterPro" id="IPR012675">
    <property type="entry name" value="Beta-grasp_dom_sf"/>
</dbReference>
<feature type="region of interest" description="Disordered" evidence="7">
    <location>
        <begin position="267"/>
        <end position="348"/>
    </location>
</feature>
<protein>
    <recommendedName>
        <fullName evidence="8">2Fe-2S ferredoxin-type domain-containing protein</fullName>
    </recommendedName>
</protein>
<feature type="compositionally biased region" description="Basic and acidic residues" evidence="7">
    <location>
        <begin position="215"/>
        <end position="234"/>
    </location>
</feature>
<dbReference type="SUPFAM" id="SSF54292">
    <property type="entry name" value="2Fe-2S ferredoxin-like"/>
    <property type="match status" value="1"/>
</dbReference>
<organism evidence="9 10">
    <name type="scientific">Frigoriglobus tundricola</name>
    <dbReference type="NCBI Taxonomy" id="2774151"/>
    <lineage>
        <taxon>Bacteria</taxon>
        <taxon>Pseudomonadati</taxon>
        <taxon>Planctomycetota</taxon>
        <taxon>Planctomycetia</taxon>
        <taxon>Gemmatales</taxon>
        <taxon>Gemmataceae</taxon>
        <taxon>Frigoriglobus</taxon>
    </lineage>
</organism>
<comment type="cofactor">
    <cofactor evidence="6">
        <name>[2Fe-2S] cluster</name>
        <dbReference type="ChEBI" id="CHEBI:190135"/>
    </cofactor>
</comment>
<dbReference type="Proteomes" id="UP000503447">
    <property type="component" value="Chromosome"/>
</dbReference>
<keyword evidence="5" id="KW-0411">Iron-sulfur</keyword>
<dbReference type="EMBL" id="CP053452">
    <property type="protein sequence ID" value="QJW97807.1"/>
    <property type="molecule type" value="Genomic_DNA"/>
</dbReference>